<keyword evidence="7" id="KW-1185">Reference proteome</keyword>
<reference evidence="6 7" key="1">
    <citation type="submission" date="2014-05" db="EMBL/GenBank/DDBJ databases">
        <title>ATOL: Assembling a taxonomically balanced genome-scale reconstruction of the evolutionary history of the Enterobacteriaceae.</title>
        <authorList>
            <person name="Plunkett G.III."/>
            <person name="Neeno-Eckwall E.C."/>
            <person name="Glasner J.D."/>
            <person name="Perna N.T."/>
        </authorList>
    </citation>
    <scope>NUCLEOTIDE SEQUENCE [LARGE SCALE GENOMIC DNA]</scope>
    <source>
        <strain evidence="6 7">ATCC 33320</strain>
    </source>
</reference>
<evidence type="ECO:0000313" key="7">
    <source>
        <dbReference type="Proteomes" id="UP000028653"/>
    </source>
</evidence>
<dbReference type="PANTHER" id="PTHR30537:SF5">
    <property type="entry name" value="HTH-TYPE TRANSCRIPTIONAL ACTIVATOR TTDR-RELATED"/>
    <property type="match status" value="1"/>
</dbReference>
<dbReference type="SUPFAM" id="SSF53850">
    <property type="entry name" value="Periplasmic binding protein-like II"/>
    <property type="match status" value="1"/>
</dbReference>
<protein>
    <submittedName>
        <fullName evidence="6">LysR family transcriptional regulator</fullName>
    </submittedName>
</protein>
<accession>A0A085GCG0</accession>
<dbReference type="Gene3D" id="3.40.190.290">
    <property type="match status" value="1"/>
</dbReference>
<dbReference type="InterPro" id="IPR058163">
    <property type="entry name" value="LysR-type_TF_proteobact-type"/>
</dbReference>
<dbReference type="GO" id="GO:0043565">
    <property type="term" value="F:sequence-specific DNA binding"/>
    <property type="evidence" value="ECO:0007669"/>
    <property type="project" value="TreeGrafter"/>
</dbReference>
<keyword evidence="3" id="KW-0238">DNA-binding</keyword>
<evidence type="ECO:0000256" key="2">
    <source>
        <dbReference type="ARBA" id="ARBA00023015"/>
    </source>
</evidence>
<dbReference type="GO" id="GO:0003700">
    <property type="term" value="F:DNA-binding transcription factor activity"/>
    <property type="evidence" value="ECO:0007669"/>
    <property type="project" value="InterPro"/>
</dbReference>
<name>A0A085GCG0_9ENTR</name>
<proteinExistence type="inferred from homology"/>
<gene>
    <name evidence="6" type="ORF">GBAG_2189</name>
</gene>
<keyword evidence="2" id="KW-0805">Transcription regulation</keyword>
<evidence type="ECO:0000259" key="5">
    <source>
        <dbReference type="PROSITE" id="PS50931"/>
    </source>
</evidence>
<dbReference type="InterPro" id="IPR000847">
    <property type="entry name" value="LysR_HTH_N"/>
</dbReference>
<dbReference type="PRINTS" id="PR00039">
    <property type="entry name" value="HTHLYSR"/>
</dbReference>
<dbReference type="AlphaFoldDB" id="A0A085GCG0"/>
<feature type="domain" description="HTH lysR-type" evidence="5">
    <location>
        <begin position="35"/>
        <end position="92"/>
    </location>
</feature>
<dbReference type="FunFam" id="1.10.10.10:FF:000001">
    <property type="entry name" value="LysR family transcriptional regulator"/>
    <property type="match status" value="1"/>
</dbReference>
<comment type="caution">
    <text evidence="6">The sequence shown here is derived from an EMBL/GenBank/DDBJ whole genome shotgun (WGS) entry which is preliminary data.</text>
</comment>
<dbReference type="InterPro" id="IPR036388">
    <property type="entry name" value="WH-like_DNA-bd_sf"/>
</dbReference>
<evidence type="ECO:0000313" key="6">
    <source>
        <dbReference type="EMBL" id="KFC81405.1"/>
    </source>
</evidence>
<dbReference type="Proteomes" id="UP000028653">
    <property type="component" value="Unassembled WGS sequence"/>
</dbReference>
<dbReference type="InterPro" id="IPR005119">
    <property type="entry name" value="LysR_subst-bd"/>
</dbReference>
<dbReference type="SUPFAM" id="SSF46785">
    <property type="entry name" value="Winged helix' DNA-binding domain"/>
    <property type="match status" value="1"/>
</dbReference>
<dbReference type="STRING" id="1006004.GBAG_2189"/>
<dbReference type="Pfam" id="PF03466">
    <property type="entry name" value="LysR_substrate"/>
    <property type="match status" value="1"/>
</dbReference>
<dbReference type="Gene3D" id="1.10.10.10">
    <property type="entry name" value="Winged helix-like DNA-binding domain superfamily/Winged helix DNA-binding domain"/>
    <property type="match status" value="1"/>
</dbReference>
<dbReference type="EMBL" id="JMPI01000030">
    <property type="protein sequence ID" value="KFC81405.1"/>
    <property type="molecule type" value="Genomic_DNA"/>
</dbReference>
<sequence>MCRHFYRYSLPVVAPGGVKLLYTLRMNKNINPSGDRIAILQTFVRIVESGSLSAAAAQLETTQPTISRRLQSLEQLLGVKLIQRTTHSMKLTDDGERCYQHARKLIETWQRLEDEVSGVSDDPVGVLRVRAPHAFGQDQLIKPLGDYLQRYPHINIEWVLNDHSPDFIPEGIDCAIHVGAITDPSVVAIRLAEVPRIVVAAPSLLAGYQPVTDVGDLAALPWVALSSFYRNEVTLNHVIRGEELRFTITPRLSTDSLYAVRNAAISGVGVGMVSSWVVKEDLEQGTLQHVLPDWQAAPLPVYLLYPYASYYPARLRKFIEMMKEVMPSVSGVAVVPTG</sequence>
<keyword evidence="4" id="KW-0804">Transcription</keyword>
<evidence type="ECO:0000256" key="1">
    <source>
        <dbReference type="ARBA" id="ARBA00009437"/>
    </source>
</evidence>
<dbReference type="PROSITE" id="PS50931">
    <property type="entry name" value="HTH_LYSR"/>
    <property type="match status" value="1"/>
</dbReference>
<dbReference type="InterPro" id="IPR036390">
    <property type="entry name" value="WH_DNA-bd_sf"/>
</dbReference>
<evidence type="ECO:0000256" key="4">
    <source>
        <dbReference type="ARBA" id="ARBA00023163"/>
    </source>
</evidence>
<dbReference type="PANTHER" id="PTHR30537">
    <property type="entry name" value="HTH-TYPE TRANSCRIPTIONAL REGULATOR"/>
    <property type="match status" value="1"/>
</dbReference>
<comment type="similarity">
    <text evidence="1">Belongs to the LysR transcriptional regulatory family.</text>
</comment>
<dbReference type="eggNOG" id="COG0583">
    <property type="taxonomic scope" value="Bacteria"/>
</dbReference>
<organism evidence="6 7">
    <name type="scientific">Buttiauxella agrestis ATCC 33320</name>
    <dbReference type="NCBI Taxonomy" id="1006004"/>
    <lineage>
        <taxon>Bacteria</taxon>
        <taxon>Pseudomonadati</taxon>
        <taxon>Pseudomonadota</taxon>
        <taxon>Gammaproteobacteria</taxon>
        <taxon>Enterobacterales</taxon>
        <taxon>Enterobacteriaceae</taxon>
        <taxon>Buttiauxella</taxon>
    </lineage>
</organism>
<dbReference type="Pfam" id="PF00126">
    <property type="entry name" value="HTH_1"/>
    <property type="match status" value="1"/>
</dbReference>
<dbReference type="GO" id="GO:0006351">
    <property type="term" value="P:DNA-templated transcription"/>
    <property type="evidence" value="ECO:0007669"/>
    <property type="project" value="TreeGrafter"/>
</dbReference>
<evidence type="ECO:0000256" key="3">
    <source>
        <dbReference type="ARBA" id="ARBA00023125"/>
    </source>
</evidence>
<dbReference type="CDD" id="cd08422">
    <property type="entry name" value="PBP2_CrgA_like"/>
    <property type="match status" value="1"/>
</dbReference>